<sequence length="243" mass="25128">MRNLLVLVPLLGTIAVATACTATSDPSDSASSTPAPTTAAAAVDPTGSPSPSASTPATIPTSAFIELPSELRKSPRRATAVEEALPKLCANEFGSGGRQVTASAAMTVTYKKPGDNEGNTPQGMIHQTIFTFDGDGASAYLARVRTAVEACPSYTQLENSTTVKSQTLPGVGDEALLVTRTWPYANLNGTRTGGNGSSQIAVARVGNAVTVFDDQGWEGSSGDPTLLDRIVRDGAKTLDAWQR</sequence>
<feature type="region of interest" description="Disordered" evidence="1">
    <location>
        <begin position="23"/>
        <end position="59"/>
    </location>
</feature>
<keyword evidence="4" id="KW-1185">Reference proteome</keyword>
<evidence type="ECO:0000313" key="4">
    <source>
        <dbReference type="Proteomes" id="UP000248333"/>
    </source>
</evidence>
<comment type="caution">
    <text evidence="3">The sequence shown here is derived from an EMBL/GenBank/DDBJ whole genome shotgun (WGS) entry which is preliminary data.</text>
</comment>
<feature type="signal peptide" evidence="2">
    <location>
        <begin position="1"/>
        <end position="19"/>
    </location>
</feature>
<dbReference type="PROSITE" id="PS51257">
    <property type="entry name" value="PROKAR_LIPOPROTEIN"/>
    <property type="match status" value="1"/>
</dbReference>
<protein>
    <recommendedName>
        <fullName evidence="5">Sensor domain-containing protein</fullName>
    </recommendedName>
</protein>
<accession>A0A318NHW2</accession>
<feature type="chain" id="PRO_5038456979" description="Sensor domain-containing protein" evidence="2">
    <location>
        <begin position="20"/>
        <end position="243"/>
    </location>
</feature>
<proteinExistence type="predicted"/>
<evidence type="ECO:0000256" key="1">
    <source>
        <dbReference type="SAM" id="MobiDB-lite"/>
    </source>
</evidence>
<evidence type="ECO:0000313" key="3">
    <source>
        <dbReference type="EMBL" id="PYC68120.1"/>
    </source>
</evidence>
<reference evidence="3 4" key="1">
    <citation type="submission" date="2018-03" db="EMBL/GenBank/DDBJ databases">
        <title>Bioinformatic expansion and discovery of thiopeptide antibiotics.</title>
        <authorList>
            <person name="Schwalen C.J."/>
            <person name="Hudson G.A."/>
            <person name="Mitchell D.A."/>
        </authorList>
    </citation>
    <scope>NUCLEOTIDE SEQUENCE [LARGE SCALE GENOMIC DNA]</scope>
    <source>
        <strain evidence="3 4">NRRL 8041</strain>
    </source>
</reference>
<dbReference type="AlphaFoldDB" id="A0A318NHW2"/>
<dbReference type="Proteomes" id="UP000248333">
    <property type="component" value="Unassembled WGS sequence"/>
</dbReference>
<gene>
    <name evidence="3" type="ORF">C7C45_19680</name>
</gene>
<name>A0A318NHW2_9ACTN</name>
<evidence type="ECO:0008006" key="5">
    <source>
        <dbReference type="Google" id="ProtNLM"/>
    </source>
</evidence>
<organism evidence="3 4">
    <name type="scientific">Micromonospora arborensis</name>
    <dbReference type="NCBI Taxonomy" id="2116518"/>
    <lineage>
        <taxon>Bacteria</taxon>
        <taxon>Bacillati</taxon>
        <taxon>Actinomycetota</taxon>
        <taxon>Actinomycetes</taxon>
        <taxon>Micromonosporales</taxon>
        <taxon>Micromonosporaceae</taxon>
        <taxon>Micromonospora</taxon>
    </lineage>
</organism>
<evidence type="ECO:0000256" key="2">
    <source>
        <dbReference type="SAM" id="SignalP"/>
    </source>
</evidence>
<dbReference type="EMBL" id="PYBV01000024">
    <property type="protein sequence ID" value="PYC68120.1"/>
    <property type="molecule type" value="Genomic_DNA"/>
</dbReference>
<keyword evidence="2" id="KW-0732">Signal</keyword>